<accession>A0A1X7C282</accession>
<dbReference type="RefSeq" id="WP_085096951.1">
    <property type="nucleotide sequence ID" value="NZ_FWZU01000001.1"/>
</dbReference>
<reference evidence="2" key="1">
    <citation type="submission" date="2017-04" db="EMBL/GenBank/DDBJ databases">
        <authorList>
            <person name="Varghese N."/>
            <person name="Submissions S."/>
        </authorList>
    </citation>
    <scope>NUCLEOTIDE SEQUENCE [LARGE SCALE GENOMIC DNA]</scope>
    <source>
        <strain evidence="2">K3S</strain>
    </source>
</reference>
<dbReference type="EMBL" id="FWZU01000001">
    <property type="protein sequence ID" value="SME88492.1"/>
    <property type="molecule type" value="Genomic_DNA"/>
</dbReference>
<evidence type="ECO:0000313" key="1">
    <source>
        <dbReference type="EMBL" id="SME88492.1"/>
    </source>
</evidence>
<sequence length="217" mass="22853">MATGTMIAVGSMAASVVGGALSGSGGGGGGTAAAQSAGSGTWGGFDASAGIGMMTDFGKSVFNSSNAQSEAAYNSQMAELQRTNNIQRGVYSRDSNYKEAQLVRQDAEIKLATLRRELYRREHSLSGYKGVRLDSGSIVDVKEDTIRQARYDAEIVKYQADISASRYGDQGNMSVWSATNNAALDKNQSDHEYGNKVDSIGASLLDKATDHITTLIG</sequence>
<dbReference type="STRING" id="1519643.SAMN06295933_0172"/>
<dbReference type="AlphaFoldDB" id="A0A1X7C282"/>
<keyword evidence="2" id="KW-1185">Reference proteome</keyword>
<gene>
    <name evidence="1" type="ORF">SAMN06295933_0172</name>
</gene>
<protein>
    <submittedName>
        <fullName evidence="1">Uncharacterized protein</fullName>
    </submittedName>
</protein>
<name>A0A1X7C282_9BACT</name>
<organism evidence="1 2">
    <name type="scientific">Desulfovibrio gilichinskyi</name>
    <dbReference type="NCBI Taxonomy" id="1519643"/>
    <lineage>
        <taxon>Bacteria</taxon>
        <taxon>Pseudomonadati</taxon>
        <taxon>Thermodesulfobacteriota</taxon>
        <taxon>Desulfovibrionia</taxon>
        <taxon>Desulfovibrionales</taxon>
        <taxon>Desulfovibrionaceae</taxon>
        <taxon>Desulfovibrio</taxon>
    </lineage>
</organism>
<dbReference type="Proteomes" id="UP000192906">
    <property type="component" value="Unassembled WGS sequence"/>
</dbReference>
<proteinExistence type="predicted"/>
<dbReference type="OrthoDB" id="5456985at2"/>
<evidence type="ECO:0000313" key="2">
    <source>
        <dbReference type="Proteomes" id="UP000192906"/>
    </source>
</evidence>